<gene>
    <name evidence="2" type="ORF">SAMN04487861_101158</name>
</gene>
<feature type="transmembrane region" description="Helical" evidence="1">
    <location>
        <begin position="52"/>
        <end position="69"/>
    </location>
</feature>
<reference evidence="2 3" key="1">
    <citation type="submission" date="2016-10" db="EMBL/GenBank/DDBJ databases">
        <authorList>
            <person name="de Groot N.N."/>
        </authorList>
    </citation>
    <scope>NUCLEOTIDE SEQUENCE [LARGE SCALE GENOMIC DNA]</scope>
    <source>
        <strain evidence="2 3">Z108</strain>
    </source>
</reference>
<organism evidence="2 3">
    <name type="scientific">Selenomonas ruminantium</name>
    <dbReference type="NCBI Taxonomy" id="971"/>
    <lineage>
        <taxon>Bacteria</taxon>
        <taxon>Bacillati</taxon>
        <taxon>Bacillota</taxon>
        <taxon>Negativicutes</taxon>
        <taxon>Selenomonadales</taxon>
        <taxon>Selenomonadaceae</taxon>
        <taxon>Selenomonas</taxon>
    </lineage>
</organism>
<dbReference type="EMBL" id="FOQK01000001">
    <property type="protein sequence ID" value="SFH64541.1"/>
    <property type="molecule type" value="Genomic_DNA"/>
</dbReference>
<feature type="transmembrane region" description="Helical" evidence="1">
    <location>
        <begin position="75"/>
        <end position="92"/>
    </location>
</feature>
<keyword evidence="1" id="KW-0812">Transmembrane</keyword>
<keyword evidence="1" id="KW-0472">Membrane</keyword>
<dbReference type="AlphaFoldDB" id="A0A1I3BS01"/>
<dbReference type="Proteomes" id="UP000183639">
    <property type="component" value="Unassembled WGS sequence"/>
</dbReference>
<dbReference type="OrthoDB" id="1666233at2"/>
<evidence type="ECO:0000256" key="1">
    <source>
        <dbReference type="SAM" id="Phobius"/>
    </source>
</evidence>
<dbReference type="RefSeq" id="WP_075441505.1">
    <property type="nucleotide sequence ID" value="NZ_FOQK01000001.1"/>
</dbReference>
<evidence type="ECO:0000313" key="3">
    <source>
        <dbReference type="Proteomes" id="UP000183639"/>
    </source>
</evidence>
<accession>A0A1I3BS01</accession>
<protein>
    <submittedName>
        <fullName evidence="2">Uncharacterized protein</fullName>
    </submittedName>
</protein>
<proteinExistence type="predicted"/>
<keyword evidence="1" id="KW-1133">Transmembrane helix</keyword>
<evidence type="ECO:0000313" key="2">
    <source>
        <dbReference type="EMBL" id="SFH64541.1"/>
    </source>
</evidence>
<name>A0A1I3BS01_SELRU</name>
<sequence length="96" mass="11018">MLKCSECSRDLEEKDALVHTAEDGQRKVICPECFERLTGVDYKTFAYRKENAKQTMFAVLFCLAATAYAWYDKGWMWGVGGIVLTILVYLFSSKTR</sequence>